<feature type="compositionally biased region" description="Polar residues" evidence="5">
    <location>
        <begin position="285"/>
        <end position="325"/>
    </location>
</feature>
<evidence type="ECO:0008006" key="9">
    <source>
        <dbReference type="Google" id="ProtNLM"/>
    </source>
</evidence>
<dbReference type="GO" id="GO:0034737">
    <property type="term" value="F:ergosterol O-acyltransferase activity"/>
    <property type="evidence" value="ECO:0007669"/>
    <property type="project" value="TreeGrafter"/>
</dbReference>
<comment type="caution">
    <text evidence="7">The sequence shown here is derived from an EMBL/GenBank/DDBJ whole genome shotgun (WGS) entry which is preliminary data.</text>
</comment>
<comment type="subcellular location">
    <subcellularLocation>
        <location evidence="1">Endoplasmic reticulum membrane</location>
        <topology evidence="1">Multi-pass membrane protein</topology>
    </subcellularLocation>
</comment>
<dbReference type="GO" id="GO:0008204">
    <property type="term" value="P:ergosterol metabolic process"/>
    <property type="evidence" value="ECO:0007669"/>
    <property type="project" value="TreeGrafter"/>
</dbReference>
<evidence type="ECO:0000256" key="5">
    <source>
        <dbReference type="SAM" id="MobiDB-lite"/>
    </source>
</evidence>
<keyword evidence="2" id="KW-0808">Transferase</keyword>
<keyword evidence="8" id="KW-1185">Reference proteome</keyword>
<protein>
    <recommendedName>
        <fullName evidence="9">O-acyltransferase</fullName>
    </recommendedName>
</protein>
<gene>
    <name evidence="7" type="ORF">NLI96_g769</name>
</gene>
<proteinExistence type="predicted"/>
<feature type="transmembrane region" description="Helical" evidence="6">
    <location>
        <begin position="449"/>
        <end position="471"/>
    </location>
</feature>
<evidence type="ECO:0000256" key="1">
    <source>
        <dbReference type="ARBA" id="ARBA00004477"/>
    </source>
</evidence>
<dbReference type="Proteomes" id="UP001212997">
    <property type="component" value="Unassembled WGS sequence"/>
</dbReference>
<evidence type="ECO:0000313" key="7">
    <source>
        <dbReference type="EMBL" id="KAJ3491381.1"/>
    </source>
</evidence>
<feature type="compositionally biased region" description="Low complexity" evidence="5">
    <location>
        <begin position="169"/>
        <end position="194"/>
    </location>
</feature>
<name>A0AAD5VBT8_9APHY</name>
<keyword evidence="6" id="KW-1133">Transmembrane helix</keyword>
<accession>A0AAD5VBT8</accession>
<feature type="transmembrane region" description="Helical" evidence="6">
    <location>
        <begin position="93"/>
        <end position="110"/>
    </location>
</feature>
<keyword evidence="6" id="KW-0812">Transmembrane</keyword>
<dbReference type="AlphaFoldDB" id="A0AAD5VBT8"/>
<evidence type="ECO:0000256" key="3">
    <source>
        <dbReference type="ARBA" id="ARBA00022824"/>
    </source>
</evidence>
<keyword evidence="3" id="KW-0256">Endoplasmic reticulum</keyword>
<keyword evidence="6" id="KW-0472">Membrane</keyword>
<dbReference type="EMBL" id="JANAWD010000013">
    <property type="protein sequence ID" value="KAJ3491381.1"/>
    <property type="molecule type" value="Genomic_DNA"/>
</dbReference>
<evidence type="ECO:0000256" key="6">
    <source>
        <dbReference type="SAM" id="Phobius"/>
    </source>
</evidence>
<reference evidence="7" key="1">
    <citation type="submission" date="2022-07" db="EMBL/GenBank/DDBJ databases">
        <title>Genome Sequence of Physisporinus lineatus.</title>
        <authorList>
            <person name="Buettner E."/>
        </authorList>
    </citation>
    <scope>NUCLEOTIDE SEQUENCE</scope>
    <source>
        <strain evidence="7">VT162</strain>
    </source>
</reference>
<evidence type="ECO:0000313" key="8">
    <source>
        <dbReference type="Proteomes" id="UP001212997"/>
    </source>
</evidence>
<organism evidence="7 8">
    <name type="scientific">Meripilus lineatus</name>
    <dbReference type="NCBI Taxonomy" id="2056292"/>
    <lineage>
        <taxon>Eukaryota</taxon>
        <taxon>Fungi</taxon>
        <taxon>Dikarya</taxon>
        <taxon>Basidiomycota</taxon>
        <taxon>Agaricomycotina</taxon>
        <taxon>Agaricomycetes</taxon>
        <taxon>Polyporales</taxon>
        <taxon>Meripilaceae</taxon>
        <taxon>Meripilus</taxon>
    </lineage>
</organism>
<evidence type="ECO:0000256" key="2">
    <source>
        <dbReference type="ARBA" id="ARBA00022679"/>
    </source>
</evidence>
<keyword evidence="4" id="KW-0012">Acyltransferase</keyword>
<feature type="transmembrane region" description="Helical" evidence="6">
    <location>
        <begin position="33"/>
        <end position="53"/>
    </location>
</feature>
<feature type="transmembrane region" description="Helical" evidence="6">
    <location>
        <begin position="411"/>
        <end position="429"/>
    </location>
</feature>
<sequence>MFLFAIRTYIWSLETNGYALDFAFATMFSKDGLTLAISDFVLVLSTAICVPFAKAIKKGYIRYNWFGLVLQHVWQMTVLFVAIKWAFNRHWPWVQSGYLTLHSLVMIMKMHSYMSTNGYLQSVHIQSQQTLSAIHRLAEEDESIGGYENAVRVALETRKRLDELTNRQPSSLSPSSDEDSALLNSSSSPTPTTAVERLLNGGYKKSKNGDATPPQAGTPMVPEGSSSAFIDPRTAAVLRHRLNLTSGDEVNGLGGGDVSGEESDHSGDGSVLTATTDSGVGLGFDSTNSLTANGNGNGLARTSSTSGSQEPSPTATSFPPTNIPNTKEKKRNSKPTPHPLVDHPDERISSLAKEYTEMEGELTGIGPEYVRWPENITYKNFAVYQLVPTLVYELEYPRTDRIRPLYVFEKTVAFFGTFALLYTVTERFILPFTPSPDQSFFRSLLDLALPFMVAYLLLFYIIFECICNAFAELSYFADRRFYDDWYDSSFTIS</sequence>
<dbReference type="PANTHER" id="PTHR10408">
    <property type="entry name" value="STEROL O-ACYLTRANSFERASE"/>
    <property type="match status" value="1"/>
</dbReference>
<feature type="region of interest" description="Disordered" evidence="5">
    <location>
        <begin position="162"/>
        <end position="227"/>
    </location>
</feature>
<feature type="region of interest" description="Disordered" evidence="5">
    <location>
        <begin position="246"/>
        <end position="346"/>
    </location>
</feature>
<evidence type="ECO:0000256" key="4">
    <source>
        <dbReference type="ARBA" id="ARBA00023315"/>
    </source>
</evidence>
<dbReference type="PANTHER" id="PTHR10408:SF9">
    <property type="entry name" value="STEROL O-ACYLTRANSFERASE 2-RELATED"/>
    <property type="match status" value="1"/>
</dbReference>
<dbReference type="GO" id="GO:0005789">
    <property type="term" value="C:endoplasmic reticulum membrane"/>
    <property type="evidence" value="ECO:0007669"/>
    <property type="project" value="UniProtKB-SubCell"/>
</dbReference>
<dbReference type="InterPro" id="IPR014371">
    <property type="entry name" value="Oat_ACAT_DAG_ARE"/>
</dbReference>
<feature type="transmembrane region" description="Helical" evidence="6">
    <location>
        <begin position="65"/>
        <end position="87"/>
    </location>
</feature>